<evidence type="ECO:0000256" key="8">
    <source>
        <dbReference type="ARBA" id="ARBA00023065"/>
    </source>
</evidence>
<evidence type="ECO:0000256" key="3">
    <source>
        <dbReference type="ARBA" id="ARBA00022448"/>
    </source>
</evidence>
<proteinExistence type="inferred from homology"/>
<dbReference type="InterPro" id="IPR001421">
    <property type="entry name" value="ATP8_metazoa"/>
</dbReference>
<gene>
    <name evidence="13" type="primary">atp8</name>
</gene>
<keyword evidence="3 11" id="KW-0813">Transport</keyword>
<evidence type="ECO:0000256" key="10">
    <source>
        <dbReference type="ARBA" id="ARBA00023136"/>
    </source>
</evidence>
<dbReference type="GO" id="GO:0045259">
    <property type="term" value="C:proton-transporting ATP synthase complex"/>
    <property type="evidence" value="ECO:0007669"/>
    <property type="project" value="UniProtKB-KW"/>
</dbReference>
<dbReference type="GeneID" id="38575203"/>
<evidence type="ECO:0000256" key="11">
    <source>
        <dbReference type="RuleBase" id="RU003661"/>
    </source>
</evidence>
<dbReference type="Pfam" id="PF00895">
    <property type="entry name" value="ATP-synt_8"/>
    <property type="match status" value="1"/>
</dbReference>
<evidence type="ECO:0000256" key="6">
    <source>
        <dbReference type="ARBA" id="ARBA00022781"/>
    </source>
</evidence>
<organism evidence="13">
    <name type="scientific">Gorgonocephalus chilensis</name>
    <dbReference type="NCBI Taxonomy" id="1258644"/>
    <lineage>
        <taxon>Eukaryota</taxon>
        <taxon>Metazoa</taxon>
        <taxon>Echinodermata</taxon>
        <taxon>Eleutherozoa</taxon>
        <taxon>Asterozoa</taxon>
        <taxon>Ophiuroidea</taxon>
        <taxon>Ophiuridea</taxon>
        <taxon>Euryalida</taxon>
        <taxon>Gorgonocephalidae</taxon>
        <taxon>Gorgonocephalus</taxon>
    </lineage>
</organism>
<evidence type="ECO:0000256" key="2">
    <source>
        <dbReference type="ARBA" id="ARBA00008892"/>
    </source>
</evidence>
<dbReference type="GO" id="GO:0031966">
    <property type="term" value="C:mitochondrial membrane"/>
    <property type="evidence" value="ECO:0007669"/>
    <property type="project" value="UniProtKB-SubCell"/>
</dbReference>
<evidence type="ECO:0000256" key="5">
    <source>
        <dbReference type="ARBA" id="ARBA00022692"/>
    </source>
</evidence>
<geneLocation type="mitochondrion" evidence="13"/>
<dbReference type="GO" id="GO:0015078">
    <property type="term" value="F:proton transmembrane transporter activity"/>
    <property type="evidence" value="ECO:0007669"/>
    <property type="project" value="InterPro"/>
</dbReference>
<keyword evidence="5 11" id="KW-0812">Transmembrane</keyword>
<evidence type="ECO:0000256" key="12">
    <source>
        <dbReference type="SAM" id="Phobius"/>
    </source>
</evidence>
<evidence type="ECO:0000256" key="1">
    <source>
        <dbReference type="ARBA" id="ARBA00004304"/>
    </source>
</evidence>
<dbReference type="RefSeq" id="YP_009545839.1">
    <property type="nucleotide sequence ID" value="NC_040147.1"/>
</dbReference>
<name>A0A3G2WI64_9ECHI</name>
<evidence type="ECO:0000313" key="13">
    <source>
        <dbReference type="EMBL" id="AYO99631.1"/>
    </source>
</evidence>
<protein>
    <recommendedName>
        <fullName evidence="11">ATP synthase complex subunit 8</fullName>
    </recommendedName>
</protein>
<comment type="similarity">
    <text evidence="2 11">Belongs to the ATPase protein 8 family.</text>
</comment>
<feature type="transmembrane region" description="Helical" evidence="12">
    <location>
        <begin position="6"/>
        <end position="27"/>
    </location>
</feature>
<keyword evidence="8 11" id="KW-0406">Ion transport</keyword>
<evidence type="ECO:0000256" key="9">
    <source>
        <dbReference type="ARBA" id="ARBA00023128"/>
    </source>
</evidence>
<keyword evidence="7 12" id="KW-1133">Transmembrane helix</keyword>
<comment type="subcellular location">
    <subcellularLocation>
        <location evidence="1 11">Mitochondrion membrane</location>
        <topology evidence="1 11">Single-pass membrane protein</topology>
    </subcellularLocation>
</comment>
<reference evidence="13" key="1">
    <citation type="journal article" date="2018" name="Mol. Phylogenet. Evol.">
        <title>Conservation of mitochondrial genome arrangements in brittle stars (Echinodermata, Ophiuroidea).</title>
        <authorList>
            <person name="Galaska M.P."/>
            <person name="Li Y."/>
            <person name="Kocot K.M."/>
            <person name="Mahon A.R."/>
            <person name="Halanych K.M."/>
        </authorList>
    </citation>
    <scope>NUCLEOTIDE SEQUENCE</scope>
    <source>
        <strain evidence="13">Op862.4E</strain>
    </source>
</reference>
<evidence type="ECO:0000256" key="7">
    <source>
        <dbReference type="ARBA" id="ARBA00022989"/>
    </source>
</evidence>
<sequence>MPQLEFSLWLTNLLINWSLIILIFISLNYSLTNNNSLTSNNIINNTNSNNWNW</sequence>
<dbReference type="EMBL" id="MH671879">
    <property type="protein sequence ID" value="AYO99631.1"/>
    <property type="molecule type" value="Genomic_DNA"/>
</dbReference>
<dbReference type="GO" id="GO:0015986">
    <property type="term" value="P:proton motive force-driven ATP synthesis"/>
    <property type="evidence" value="ECO:0007669"/>
    <property type="project" value="InterPro"/>
</dbReference>
<evidence type="ECO:0000256" key="4">
    <source>
        <dbReference type="ARBA" id="ARBA00022547"/>
    </source>
</evidence>
<keyword evidence="4 11" id="KW-0138">CF(0)</keyword>
<keyword evidence="6 11" id="KW-0375">Hydrogen ion transport</keyword>
<keyword evidence="10 12" id="KW-0472">Membrane</keyword>
<dbReference type="AlphaFoldDB" id="A0A3G2WI64"/>
<accession>A0A3G2WI64</accession>
<keyword evidence="9 11" id="KW-0496">Mitochondrion</keyword>